<dbReference type="PANTHER" id="PTHR42749:SF8">
    <property type="entry name" value="HSP70 FAMILY PROTEIN (AFU_ORTHOLOGUE AFUA_3G13740)"/>
    <property type="match status" value="1"/>
</dbReference>
<evidence type="ECO:0000256" key="1">
    <source>
        <dbReference type="SAM" id="MobiDB-lite"/>
    </source>
</evidence>
<dbReference type="SUPFAM" id="SSF53067">
    <property type="entry name" value="Actin-like ATPase domain"/>
    <property type="match status" value="2"/>
</dbReference>
<dbReference type="InterPro" id="IPR043129">
    <property type="entry name" value="ATPase_NBD"/>
</dbReference>
<keyword evidence="2" id="KW-0472">Membrane</keyword>
<dbReference type="Gene3D" id="3.30.420.40">
    <property type="match status" value="1"/>
</dbReference>
<dbReference type="EMBL" id="JAQQWI010000002">
    <property type="protein sequence ID" value="KAK8037252.1"/>
    <property type="molecule type" value="Genomic_DNA"/>
</dbReference>
<protein>
    <submittedName>
        <fullName evidence="3">Uncharacterized protein</fullName>
    </submittedName>
</protein>
<accession>A0ABR1SSR2</accession>
<feature type="region of interest" description="Disordered" evidence="1">
    <location>
        <begin position="1"/>
        <end position="27"/>
    </location>
</feature>
<dbReference type="PANTHER" id="PTHR42749">
    <property type="entry name" value="CELL SHAPE-DETERMINING PROTEIN MREB"/>
    <property type="match status" value="1"/>
</dbReference>
<gene>
    <name evidence="3" type="ORF">PG991_000598</name>
</gene>
<keyword evidence="2" id="KW-0812">Transmembrane</keyword>
<feature type="transmembrane region" description="Helical" evidence="2">
    <location>
        <begin position="560"/>
        <end position="583"/>
    </location>
</feature>
<dbReference type="CDD" id="cd10170">
    <property type="entry name" value="ASKHA_NBD_HSP70"/>
    <property type="match status" value="1"/>
</dbReference>
<keyword evidence="2" id="KW-1133">Transmembrane helix</keyword>
<keyword evidence="4" id="KW-1185">Reference proteome</keyword>
<organism evidence="3 4">
    <name type="scientific">Apiospora marii</name>
    <dbReference type="NCBI Taxonomy" id="335849"/>
    <lineage>
        <taxon>Eukaryota</taxon>
        <taxon>Fungi</taxon>
        <taxon>Dikarya</taxon>
        <taxon>Ascomycota</taxon>
        <taxon>Pezizomycotina</taxon>
        <taxon>Sordariomycetes</taxon>
        <taxon>Xylariomycetidae</taxon>
        <taxon>Amphisphaeriales</taxon>
        <taxon>Apiosporaceae</taxon>
        <taxon>Apiospora</taxon>
    </lineage>
</organism>
<evidence type="ECO:0000313" key="3">
    <source>
        <dbReference type="EMBL" id="KAK8037252.1"/>
    </source>
</evidence>
<sequence length="714" mass="81358">MTPPPLFNPPSAIQVNRPESRQSSRSLGTHSRVILAFDFGTGYSSASYVLIDPGPTSVSSILEKVQAIYDYPECNRNRDDVSSHQVPTELIYSLGGPPARTTRQTRARVDEEDDPFPDWDRDNQSVSSFDSLNLRHDRNECYRWGYSVHQAWLEVSTVQFKKFKLLLQDDVETAGVRERLHRDLETLASRGRRKKPIDLIVDFLTPFVAHVRNSLEEKGHYAGTDKEIVMCIPTIWSQKACRKMHLALAKAFESAKFEGVEVEHNSIKNLFIVSEPEAAAEIVLREHVEIRVSRSAGTVDLITYLVSYEEPLRLKEEGAPPSGGMCGSGFLNESFQAYILGLLKKHREMSKKDDEFLQRKAEEITWTHFEFELKRSFDIYEGPSPRYRHIRTNGVIDDRANGFANDYVIVPYEDIRQIFLKCFHAIWALVEGQLKSCKARGNRADKVVLIGGFSASRSLRAYLKRSLANYDGGRTQLITPKMNHGTTVSSGAVIRAFDKTHGPQRFARSSYGLLRHLPKDVYDSKHQKRNHHDANERTTPAPCTKEPYVRNTIEWFIKKVFFLSISFGSILAPASLLIGVIAAQNDMIPEDWTRKPIRCQHFVTHCADPNLVVWERLYVSDHATESFYKKSHPRNKGCEHIGWIEVDMTFLKHEGLLELKPAPGGCDGDYYYEVEFDLVMKVKDRDLQCFAKYGDRTLRECQINIASAFAAGVQ</sequence>
<feature type="region of interest" description="Disordered" evidence="1">
    <location>
        <begin position="91"/>
        <end position="120"/>
    </location>
</feature>
<name>A0ABR1SSR2_9PEZI</name>
<dbReference type="Proteomes" id="UP001396898">
    <property type="component" value="Unassembled WGS sequence"/>
</dbReference>
<comment type="caution">
    <text evidence="3">The sequence shown here is derived from an EMBL/GenBank/DDBJ whole genome shotgun (WGS) entry which is preliminary data.</text>
</comment>
<evidence type="ECO:0000313" key="4">
    <source>
        <dbReference type="Proteomes" id="UP001396898"/>
    </source>
</evidence>
<evidence type="ECO:0000256" key="2">
    <source>
        <dbReference type="SAM" id="Phobius"/>
    </source>
</evidence>
<reference evidence="3 4" key="1">
    <citation type="submission" date="2023-01" db="EMBL/GenBank/DDBJ databases">
        <title>Analysis of 21 Apiospora genomes using comparative genomics revels a genus with tremendous synthesis potential of carbohydrate active enzymes and secondary metabolites.</title>
        <authorList>
            <person name="Sorensen T."/>
        </authorList>
    </citation>
    <scope>NUCLEOTIDE SEQUENCE [LARGE SCALE GENOMIC DNA]</scope>
    <source>
        <strain evidence="3 4">CBS 20057</strain>
    </source>
</reference>
<proteinExistence type="predicted"/>